<dbReference type="EMBL" id="CH902628">
    <property type="protein sequence ID" value="KPU75345.1"/>
    <property type="molecule type" value="Genomic_DNA"/>
</dbReference>
<reference evidence="1 2" key="1">
    <citation type="journal article" date="2007" name="Nature">
        <title>Evolution of genes and genomes on the Drosophila phylogeny.</title>
        <authorList>
            <consortium name="Drosophila 12 Genomes Consortium"/>
            <person name="Clark A.G."/>
            <person name="Eisen M.B."/>
            <person name="Smith D.R."/>
            <person name="Bergman C.M."/>
            <person name="Oliver B."/>
            <person name="Markow T.A."/>
            <person name="Kaufman T.C."/>
            <person name="Kellis M."/>
            <person name="Gelbart W."/>
            <person name="Iyer V.N."/>
            <person name="Pollard D.A."/>
            <person name="Sackton T.B."/>
            <person name="Larracuente A.M."/>
            <person name="Singh N.D."/>
            <person name="Abad J.P."/>
            <person name="Abt D.N."/>
            <person name="Adryan B."/>
            <person name="Aguade M."/>
            <person name="Akashi H."/>
            <person name="Anderson W.W."/>
            <person name="Aquadro C.F."/>
            <person name="Ardell D.H."/>
            <person name="Arguello R."/>
            <person name="Artieri C.G."/>
            <person name="Barbash D.A."/>
            <person name="Barker D."/>
            <person name="Barsanti P."/>
            <person name="Batterham P."/>
            <person name="Batzoglou S."/>
            <person name="Begun D."/>
            <person name="Bhutkar A."/>
            <person name="Blanco E."/>
            <person name="Bosak S.A."/>
            <person name="Bradley R.K."/>
            <person name="Brand A.D."/>
            <person name="Brent M.R."/>
            <person name="Brooks A.N."/>
            <person name="Brown R.H."/>
            <person name="Butlin R.K."/>
            <person name="Caggese C."/>
            <person name="Calvi B.R."/>
            <person name="Bernardo de Carvalho A."/>
            <person name="Caspi A."/>
            <person name="Castrezana S."/>
            <person name="Celniker S.E."/>
            <person name="Chang J.L."/>
            <person name="Chapple C."/>
            <person name="Chatterji S."/>
            <person name="Chinwalla A."/>
            <person name="Civetta A."/>
            <person name="Clifton S.W."/>
            <person name="Comeron J.M."/>
            <person name="Costello J.C."/>
            <person name="Coyne J.A."/>
            <person name="Daub J."/>
            <person name="David R.G."/>
            <person name="Delcher A.L."/>
            <person name="Delehaunty K."/>
            <person name="Do C.B."/>
            <person name="Ebling H."/>
            <person name="Edwards K."/>
            <person name="Eickbush T."/>
            <person name="Evans J.D."/>
            <person name="Filipski A."/>
            <person name="Findeiss S."/>
            <person name="Freyhult E."/>
            <person name="Fulton L."/>
            <person name="Fulton R."/>
            <person name="Garcia A.C."/>
            <person name="Gardiner A."/>
            <person name="Garfield D.A."/>
            <person name="Garvin B.E."/>
            <person name="Gibson G."/>
            <person name="Gilbert D."/>
            <person name="Gnerre S."/>
            <person name="Godfrey J."/>
            <person name="Good R."/>
            <person name="Gotea V."/>
            <person name="Gravely B."/>
            <person name="Greenberg A.J."/>
            <person name="Griffiths-Jones S."/>
            <person name="Gross S."/>
            <person name="Guigo R."/>
            <person name="Gustafson E.A."/>
            <person name="Haerty W."/>
            <person name="Hahn M.W."/>
            <person name="Halligan D.L."/>
            <person name="Halpern A.L."/>
            <person name="Halter G.M."/>
            <person name="Han M.V."/>
            <person name="Heger A."/>
            <person name="Hillier L."/>
            <person name="Hinrichs A.S."/>
            <person name="Holmes I."/>
            <person name="Hoskins R.A."/>
            <person name="Hubisz M.J."/>
            <person name="Hultmark D."/>
            <person name="Huntley M.A."/>
            <person name="Jaffe D.B."/>
            <person name="Jagadeeshan S."/>
            <person name="Jeck W.R."/>
            <person name="Johnson J."/>
            <person name="Jones C.D."/>
            <person name="Jordan W.C."/>
            <person name="Karpen G.H."/>
            <person name="Kataoka E."/>
            <person name="Keightley P.D."/>
            <person name="Kheradpour P."/>
            <person name="Kirkness E.F."/>
            <person name="Koerich L.B."/>
            <person name="Kristiansen K."/>
            <person name="Kudrna D."/>
            <person name="Kulathinal R.J."/>
            <person name="Kumar S."/>
            <person name="Kwok R."/>
            <person name="Lander E."/>
            <person name="Langley C.H."/>
            <person name="Lapoint R."/>
            <person name="Lazzaro B.P."/>
            <person name="Lee S.J."/>
            <person name="Levesque L."/>
            <person name="Li R."/>
            <person name="Lin C.F."/>
            <person name="Lin M.F."/>
            <person name="Lindblad-Toh K."/>
            <person name="Llopart A."/>
            <person name="Long M."/>
            <person name="Low L."/>
            <person name="Lozovsky E."/>
            <person name="Lu J."/>
            <person name="Luo M."/>
            <person name="Machado C.A."/>
            <person name="Makalowski W."/>
            <person name="Marzo M."/>
            <person name="Matsuda M."/>
            <person name="Matzkin L."/>
            <person name="McAllister B."/>
            <person name="McBride C.S."/>
            <person name="McKernan B."/>
            <person name="McKernan K."/>
            <person name="Mendez-Lago M."/>
            <person name="Minx P."/>
            <person name="Mollenhauer M.U."/>
            <person name="Montooth K."/>
            <person name="Mount S.M."/>
            <person name="Mu X."/>
            <person name="Myers E."/>
            <person name="Negre B."/>
            <person name="Newfeld S."/>
            <person name="Nielsen R."/>
            <person name="Noor M.A."/>
            <person name="O'Grady P."/>
            <person name="Pachter L."/>
            <person name="Papaceit M."/>
            <person name="Parisi M.J."/>
            <person name="Parisi M."/>
            <person name="Parts L."/>
            <person name="Pedersen J.S."/>
            <person name="Pesole G."/>
            <person name="Phillippy A.M."/>
            <person name="Ponting C.P."/>
            <person name="Pop M."/>
            <person name="Porcelli D."/>
            <person name="Powell J.R."/>
            <person name="Prohaska S."/>
            <person name="Pruitt K."/>
            <person name="Puig M."/>
            <person name="Quesneville H."/>
            <person name="Ram K.R."/>
            <person name="Rand D."/>
            <person name="Rasmussen M.D."/>
            <person name="Reed L.K."/>
            <person name="Reenan R."/>
            <person name="Reily A."/>
            <person name="Remington K.A."/>
            <person name="Rieger T.T."/>
            <person name="Ritchie M.G."/>
            <person name="Robin C."/>
            <person name="Rogers Y.H."/>
            <person name="Rohde C."/>
            <person name="Rozas J."/>
            <person name="Rubenfield M.J."/>
            <person name="Ruiz A."/>
            <person name="Russo S."/>
            <person name="Salzberg S.L."/>
            <person name="Sanchez-Gracia A."/>
            <person name="Saranga D.J."/>
            <person name="Sato H."/>
            <person name="Schaeffer S.W."/>
            <person name="Schatz M.C."/>
            <person name="Schlenke T."/>
            <person name="Schwartz R."/>
            <person name="Segarra C."/>
            <person name="Singh R.S."/>
            <person name="Sirot L."/>
            <person name="Sirota M."/>
            <person name="Sisneros N.B."/>
            <person name="Smith C.D."/>
            <person name="Smith T.F."/>
            <person name="Spieth J."/>
            <person name="Stage D.E."/>
            <person name="Stark A."/>
            <person name="Stephan W."/>
            <person name="Strausberg R.L."/>
            <person name="Strempel S."/>
            <person name="Sturgill D."/>
            <person name="Sutton G."/>
            <person name="Sutton G.G."/>
            <person name="Tao W."/>
            <person name="Teichmann S."/>
            <person name="Tobari Y.N."/>
            <person name="Tomimura Y."/>
            <person name="Tsolas J.M."/>
            <person name="Valente V.L."/>
            <person name="Venter E."/>
            <person name="Venter J.C."/>
            <person name="Vicario S."/>
            <person name="Vieira F.G."/>
            <person name="Vilella A.J."/>
            <person name="Villasante A."/>
            <person name="Walenz B."/>
            <person name="Wang J."/>
            <person name="Wasserman M."/>
            <person name="Watts T."/>
            <person name="Wilson D."/>
            <person name="Wilson R.K."/>
            <person name="Wing R.A."/>
            <person name="Wolfner M.F."/>
            <person name="Wong A."/>
            <person name="Wong G.K."/>
            <person name="Wu C.I."/>
            <person name="Wu G."/>
            <person name="Yamamoto D."/>
            <person name="Yang H.P."/>
            <person name="Yang S.P."/>
            <person name="Yorke J.A."/>
            <person name="Yoshida K."/>
            <person name="Zdobnov E."/>
            <person name="Zhang P."/>
            <person name="Zhang Y."/>
            <person name="Zimin A.V."/>
            <person name="Baldwin J."/>
            <person name="Abdouelleil A."/>
            <person name="Abdulkadir J."/>
            <person name="Abebe A."/>
            <person name="Abera B."/>
            <person name="Abreu J."/>
            <person name="Acer S.C."/>
            <person name="Aftuck L."/>
            <person name="Alexander A."/>
            <person name="An P."/>
            <person name="Anderson E."/>
            <person name="Anderson S."/>
            <person name="Arachi H."/>
            <person name="Azer M."/>
            <person name="Bachantsang P."/>
            <person name="Barry A."/>
            <person name="Bayul T."/>
            <person name="Berlin A."/>
            <person name="Bessette D."/>
            <person name="Bloom T."/>
            <person name="Blye J."/>
            <person name="Boguslavskiy L."/>
            <person name="Bonnet C."/>
            <person name="Boukhgalter B."/>
            <person name="Bourzgui I."/>
            <person name="Brown A."/>
            <person name="Cahill P."/>
            <person name="Channer S."/>
            <person name="Cheshatsang Y."/>
            <person name="Chuda L."/>
            <person name="Citroen M."/>
            <person name="Collymore A."/>
            <person name="Cooke P."/>
            <person name="Costello M."/>
            <person name="D'Aco K."/>
            <person name="Daza R."/>
            <person name="De Haan G."/>
            <person name="DeGray S."/>
            <person name="DeMaso C."/>
            <person name="Dhargay N."/>
            <person name="Dooley K."/>
            <person name="Dooley E."/>
            <person name="Doricent M."/>
            <person name="Dorje P."/>
            <person name="Dorjee K."/>
            <person name="Dupes A."/>
            <person name="Elong R."/>
            <person name="Falk J."/>
            <person name="Farina A."/>
            <person name="Faro S."/>
            <person name="Ferguson D."/>
            <person name="Fisher S."/>
            <person name="Foley C.D."/>
            <person name="Franke A."/>
            <person name="Friedrich D."/>
            <person name="Gadbois L."/>
            <person name="Gearin G."/>
            <person name="Gearin C.R."/>
            <person name="Giannoukos G."/>
            <person name="Goode T."/>
            <person name="Graham J."/>
            <person name="Grandbois E."/>
            <person name="Grewal S."/>
            <person name="Gyaltsen K."/>
            <person name="Hafez N."/>
            <person name="Hagos B."/>
            <person name="Hall J."/>
            <person name="Henson C."/>
            <person name="Hollinger A."/>
            <person name="Honan T."/>
            <person name="Huard M.D."/>
            <person name="Hughes L."/>
            <person name="Hurhula B."/>
            <person name="Husby M.E."/>
            <person name="Kamat A."/>
            <person name="Kanga B."/>
            <person name="Kashin S."/>
            <person name="Khazanovich D."/>
            <person name="Kisner P."/>
            <person name="Lance K."/>
            <person name="Lara M."/>
            <person name="Lee W."/>
            <person name="Lennon N."/>
            <person name="Letendre F."/>
            <person name="LeVine R."/>
            <person name="Lipovsky A."/>
            <person name="Liu X."/>
            <person name="Liu J."/>
            <person name="Liu S."/>
            <person name="Lokyitsang T."/>
            <person name="Lokyitsang Y."/>
            <person name="Lubonja R."/>
            <person name="Lui A."/>
            <person name="MacDonald P."/>
            <person name="Magnisalis V."/>
            <person name="Maru K."/>
            <person name="Matthews C."/>
            <person name="McCusker W."/>
            <person name="McDonough S."/>
            <person name="Mehta T."/>
            <person name="Meldrim J."/>
            <person name="Meneus L."/>
            <person name="Mihai O."/>
            <person name="Mihalev A."/>
            <person name="Mihova T."/>
            <person name="Mittelman R."/>
            <person name="Mlenga V."/>
            <person name="Montmayeur A."/>
            <person name="Mulrain L."/>
            <person name="Navidi A."/>
            <person name="Naylor J."/>
            <person name="Negash T."/>
            <person name="Nguyen T."/>
            <person name="Nguyen N."/>
            <person name="Nicol R."/>
            <person name="Norbu C."/>
            <person name="Norbu N."/>
            <person name="Novod N."/>
            <person name="O'Neill B."/>
            <person name="Osman S."/>
            <person name="Markiewicz E."/>
            <person name="Oyono O.L."/>
            <person name="Patti C."/>
            <person name="Phunkhang P."/>
            <person name="Pierre F."/>
            <person name="Priest M."/>
            <person name="Raghuraman S."/>
            <person name="Rege F."/>
            <person name="Reyes R."/>
            <person name="Rise C."/>
            <person name="Rogov P."/>
            <person name="Ross K."/>
            <person name="Ryan E."/>
            <person name="Settipalli S."/>
            <person name="Shea T."/>
            <person name="Sherpa N."/>
            <person name="Shi L."/>
            <person name="Shih D."/>
            <person name="Sparrow T."/>
            <person name="Spaulding J."/>
            <person name="Stalker J."/>
            <person name="Stange-Thomann N."/>
            <person name="Stavropoulos S."/>
            <person name="Stone C."/>
            <person name="Strader C."/>
            <person name="Tesfaye S."/>
            <person name="Thomson T."/>
            <person name="Thoulutsang Y."/>
            <person name="Thoulutsang D."/>
            <person name="Topham K."/>
            <person name="Topping I."/>
            <person name="Tsamla T."/>
            <person name="Vassiliev H."/>
            <person name="Vo A."/>
            <person name="Wangchuk T."/>
            <person name="Wangdi T."/>
            <person name="Weiand M."/>
            <person name="Wilkinson J."/>
            <person name="Wilson A."/>
            <person name="Yadav S."/>
            <person name="Young G."/>
            <person name="Yu Q."/>
            <person name="Zembek L."/>
            <person name="Zhong D."/>
            <person name="Zimmer A."/>
            <person name="Zwirko Z."/>
            <person name="Jaffe D.B."/>
            <person name="Alvarez P."/>
            <person name="Brockman W."/>
            <person name="Butler J."/>
            <person name="Chin C."/>
            <person name="Gnerre S."/>
            <person name="Grabherr M."/>
            <person name="Kleber M."/>
            <person name="Mauceli E."/>
            <person name="MacCallum I."/>
        </authorList>
    </citation>
    <scope>NUCLEOTIDE SEQUENCE [LARGE SCALE GENOMIC DNA]</scope>
    <source>
        <strain evidence="2">Tucson 14024-0371.13</strain>
    </source>
</reference>
<sequence length="175" mass="20806">MDSLQEIKNKEIFVEVLHLAVDYLIGNVNEKQTLRSSHKFGFSNPYDFLLTASTLAKYYRQHFVYINHVYVETVPQFSCLNNELKKHISTVLVARKQEIFNYLNTWHFSKKLIVESFLWETKLILGDSFFQGNLNQIITLKIFYSSINLRSKITIEFKKKQLYHFISLLEHSLYK</sequence>
<dbReference type="STRING" id="7217.A0A0P8ZKK7"/>
<evidence type="ECO:0000313" key="1">
    <source>
        <dbReference type="EMBL" id="KPU75345.1"/>
    </source>
</evidence>
<keyword evidence="2" id="KW-1185">Reference proteome</keyword>
<dbReference type="KEGG" id="dan:26514973"/>
<evidence type="ECO:0000313" key="2">
    <source>
        <dbReference type="Proteomes" id="UP000007801"/>
    </source>
</evidence>
<organism evidence="1 2">
    <name type="scientific">Drosophila ananassae</name>
    <name type="common">Fruit fly</name>
    <dbReference type="NCBI Taxonomy" id="7217"/>
    <lineage>
        <taxon>Eukaryota</taxon>
        <taxon>Metazoa</taxon>
        <taxon>Ecdysozoa</taxon>
        <taxon>Arthropoda</taxon>
        <taxon>Hexapoda</taxon>
        <taxon>Insecta</taxon>
        <taxon>Pterygota</taxon>
        <taxon>Neoptera</taxon>
        <taxon>Endopterygota</taxon>
        <taxon>Diptera</taxon>
        <taxon>Brachycera</taxon>
        <taxon>Muscomorpha</taxon>
        <taxon>Ephydroidea</taxon>
        <taxon>Drosophilidae</taxon>
        <taxon>Drosophila</taxon>
        <taxon>Sophophora</taxon>
    </lineage>
</organism>
<dbReference type="OrthoDB" id="64318at2759"/>
<dbReference type="GeneID" id="26514973"/>
<dbReference type="Proteomes" id="UP000007801">
    <property type="component" value="Unassembled WGS sequence"/>
</dbReference>
<name>A0A0P8ZKK7_DROAN</name>
<dbReference type="InParanoid" id="A0A0P8ZKK7"/>
<evidence type="ECO:0008006" key="3">
    <source>
        <dbReference type="Google" id="ProtNLM"/>
    </source>
</evidence>
<proteinExistence type="predicted"/>
<accession>A0A0P8ZKK7</accession>
<protein>
    <recommendedName>
        <fullName evidence="3">COMM domain-containing protein</fullName>
    </recommendedName>
</protein>
<dbReference type="AlphaFoldDB" id="A0A0P8ZKK7"/>
<gene>
    <name evidence="1" type="primary">Dana\GF27564</name>
    <name evidence="1" type="ORF">GF27564</name>
</gene>